<reference evidence="2 3" key="1">
    <citation type="journal article" date="2020" name="J Geophys Res Biogeosci">
        <title>Magnetotaxis as an Adaptation to Enable Bacterial Shuttling of Microbial Sulfur and Sulfur Cycling Across Aquatic Oxic#Anoxic Interfaces.</title>
        <authorList>
            <person name="Li J."/>
            <person name="Liu P."/>
            <person name="Wang J."/>
            <person name="Roberts A.P."/>
            <person name="Pan Y."/>
        </authorList>
    </citation>
    <scope>NUCLEOTIDE SEQUENCE [LARGE SCALE GENOMIC DNA]</scope>
    <source>
        <strain evidence="2 3">MYR-1_YQ</strain>
    </source>
</reference>
<keyword evidence="3" id="KW-1185">Reference proteome</keyword>
<feature type="region of interest" description="Disordered" evidence="1">
    <location>
        <begin position="119"/>
        <end position="145"/>
    </location>
</feature>
<comment type="caution">
    <text evidence="2">The sequence shown here is derived from an EMBL/GenBank/DDBJ whole genome shotgun (WGS) entry which is preliminary data.</text>
</comment>
<accession>A0ABS6S4T0</accession>
<dbReference type="RefSeq" id="WP_218254006.1">
    <property type="nucleotide sequence ID" value="NZ_JABXWD010000566.1"/>
</dbReference>
<evidence type="ECO:0000313" key="3">
    <source>
        <dbReference type="Proteomes" id="UP001196980"/>
    </source>
</evidence>
<evidence type="ECO:0008006" key="4">
    <source>
        <dbReference type="Google" id="ProtNLM"/>
    </source>
</evidence>
<dbReference type="EMBL" id="JABXWD010000566">
    <property type="protein sequence ID" value="MBV6343389.1"/>
    <property type="molecule type" value="Genomic_DNA"/>
</dbReference>
<evidence type="ECO:0000256" key="1">
    <source>
        <dbReference type="SAM" id="MobiDB-lite"/>
    </source>
</evidence>
<dbReference type="Proteomes" id="UP001196980">
    <property type="component" value="Unassembled WGS sequence"/>
</dbReference>
<sequence length="145" mass="17216">MEKKQFLYLMARLANAFKEDVSAERFGIYFEFLGKNKYEIMEEAVDSIIRESKWFPKISEVIEAVEMCYRAHSGDATREYLEEMERLELEHKPNALSTEEAKGWFEKIYDRLKSKPLTPMLEGEDAEEFERKRQAAKEKAKELMQ</sequence>
<organism evidence="2 3">
    <name type="scientific">Candidatus Magnetobacterium casense</name>
    <dbReference type="NCBI Taxonomy" id="1455061"/>
    <lineage>
        <taxon>Bacteria</taxon>
        <taxon>Pseudomonadati</taxon>
        <taxon>Nitrospirota</taxon>
        <taxon>Thermodesulfovibrionia</taxon>
        <taxon>Thermodesulfovibrionales</taxon>
        <taxon>Candidatus Magnetobacteriaceae</taxon>
        <taxon>Candidatus Magnetobacterium</taxon>
    </lineage>
</organism>
<name>A0ABS6S4T0_9BACT</name>
<evidence type="ECO:0000313" key="2">
    <source>
        <dbReference type="EMBL" id="MBV6343389.1"/>
    </source>
</evidence>
<gene>
    <name evidence="2" type="ORF">HWQ67_17575</name>
</gene>
<protein>
    <recommendedName>
        <fullName evidence="4">Replicative helicase inhibitor G39P N-terminal domain-containing protein</fullName>
    </recommendedName>
</protein>
<feature type="compositionally biased region" description="Basic and acidic residues" evidence="1">
    <location>
        <begin position="129"/>
        <end position="145"/>
    </location>
</feature>
<proteinExistence type="predicted"/>